<evidence type="ECO:0000313" key="6">
    <source>
        <dbReference type="EMBL" id="EQC31611.1"/>
    </source>
</evidence>
<dbReference type="GeneID" id="19951506"/>
<dbReference type="GO" id="GO:0005643">
    <property type="term" value="C:nuclear pore"/>
    <property type="evidence" value="ECO:0007669"/>
    <property type="project" value="UniProtKB-SubCell"/>
</dbReference>
<evidence type="ECO:0000256" key="3">
    <source>
        <dbReference type="ARBA" id="ARBA00023242"/>
    </source>
</evidence>
<evidence type="ECO:0000256" key="5">
    <source>
        <dbReference type="SAM" id="MobiDB-lite"/>
    </source>
</evidence>
<keyword evidence="4" id="KW-0811">Translocation</keyword>
<reference evidence="6 7" key="1">
    <citation type="submission" date="2012-04" db="EMBL/GenBank/DDBJ databases">
        <title>The Genome Sequence of Saprolegnia declina VS20.</title>
        <authorList>
            <consortium name="The Broad Institute Genome Sequencing Platform"/>
            <person name="Russ C."/>
            <person name="Nusbaum C."/>
            <person name="Tyler B."/>
            <person name="van West P."/>
            <person name="Dieguez-Uribeondo J."/>
            <person name="de Bruijn I."/>
            <person name="Tripathy S."/>
            <person name="Jiang R."/>
            <person name="Young S.K."/>
            <person name="Zeng Q."/>
            <person name="Gargeya S."/>
            <person name="Fitzgerald M."/>
            <person name="Haas B."/>
            <person name="Abouelleil A."/>
            <person name="Alvarado L."/>
            <person name="Arachchi H.M."/>
            <person name="Berlin A."/>
            <person name="Chapman S.B."/>
            <person name="Goldberg J."/>
            <person name="Griggs A."/>
            <person name="Gujja S."/>
            <person name="Hansen M."/>
            <person name="Howarth C."/>
            <person name="Imamovic A."/>
            <person name="Larimer J."/>
            <person name="McCowen C."/>
            <person name="Montmayeur A."/>
            <person name="Murphy C."/>
            <person name="Neiman D."/>
            <person name="Pearson M."/>
            <person name="Priest M."/>
            <person name="Roberts A."/>
            <person name="Saif S."/>
            <person name="Shea T."/>
            <person name="Sisk P."/>
            <person name="Sykes S."/>
            <person name="Wortman J."/>
            <person name="Nusbaum C."/>
            <person name="Birren B."/>
        </authorList>
    </citation>
    <scope>NUCLEOTIDE SEQUENCE [LARGE SCALE GENOMIC DNA]</scope>
    <source>
        <strain evidence="6 7">VS20</strain>
    </source>
</reference>
<gene>
    <name evidence="6" type="ORF">SDRG_10779</name>
</gene>
<keyword evidence="4" id="KW-0813">Transport</keyword>
<dbReference type="InParanoid" id="T0QAB9"/>
<protein>
    <recommendedName>
        <fullName evidence="4">Nuclear pore protein</fullName>
    </recommendedName>
</protein>
<dbReference type="EMBL" id="JH767168">
    <property type="protein sequence ID" value="EQC31611.1"/>
    <property type="molecule type" value="Genomic_DNA"/>
</dbReference>
<dbReference type="STRING" id="1156394.T0QAB9"/>
<dbReference type="OrthoDB" id="1918363at2759"/>
<evidence type="ECO:0000313" key="7">
    <source>
        <dbReference type="Proteomes" id="UP000030762"/>
    </source>
</evidence>
<name>T0QAB9_SAPDV</name>
<feature type="region of interest" description="Disordered" evidence="5">
    <location>
        <begin position="1"/>
        <end position="20"/>
    </location>
</feature>
<comment type="subcellular location">
    <subcellularLocation>
        <location evidence="1">Nucleus envelope</location>
    </subcellularLocation>
    <subcellularLocation>
        <location evidence="4">Nucleus</location>
        <location evidence="4">Nuclear pore complex</location>
    </subcellularLocation>
</comment>
<keyword evidence="4" id="KW-0509">mRNA transport</keyword>
<dbReference type="AlphaFoldDB" id="T0QAB9"/>
<comment type="similarity">
    <text evidence="2 4">Belongs to the nucleoporin interacting component (NIC) family.</text>
</comment>
<accession>T0QAB9</accession>
<keyword evidence="3 4" id="KW-0539">Nucleus</keyword>
<dbReference type="PANTHER" id="PTHR11225">
    <property type="entry name" value="NUCLEAR PORE COMPLEX PROTEIN NUP93 NUCLEOPORIN NUP93 DEAD EYE PROTEIN"/>
    <property type="match status" value="1"/>
</dbReference>
<sequence length="817" mass="89818">MSTTTRSEAPGAAEHASKKPKLDFESLYQNSLQLTRGMEQLPSLQRSLDQLHAVTSAKSLAGPPTDAAFSSNKAQFLLAGRGFDAEKLSRELRQSELKAAYEPRDTLVGVSDLDGFLRHHHDMIVVTAIEETMAATTRAAQQNALNTLHDEFQTSKTKLMAYLQGRQAPLAYPRPSPSTSVPPSVVGLTATPMPAPLQNIPSTMTEAMKVYATVTQKLVPRAAATSGDVFQAFETSAQSLVATASASTLEQETLCSWELLHHMVNFERGAPAKLSLQSAFASQDASLLQSLAGGAQTHFELRYRLFIESRIRQEQAPRGGVPGVKALVQTYTRHVLRTTSLWSDVYYCLRTGIASDALSLVDDALSKAPASTKLLQHVKNALQSIVQKQPVSAPTKAAMRDECDHLATLLLAVDPAVDKFQVAVLNLLSFHDAFARQAGVMENIEDFLWQLQWFAHASEASPSAIASKVVTLISPSDFNHTTISGVFEYVRLLLVCGQFDTAVESLAAKGYLVEAVHFALALHHVGLFPNHSLFTRLLRQYVHSFQRSNPQEAAMYIACHQSLDDRRLLSATLLLDTLAFEVLGGTTHPSDASRTPGALDQYLDRNEVRDIVLYTSHMATDQGRPSDALKLLTLAGDVQSTMVLLNAQLAATLSTPDRQVWLNHARTFADTWLRSAWALEIVLNQARVAAHAFQTLMNFGLFLEILDSKKYSDGLAFVEALAIVPAPGSEQASADRFADLDAQVQRNLHLVLLGYMECLVEEMKRWKQSISDLETQKQMCQQLRAKAKAVVSFTGMINVRLPLGTNERLNQLEIRMM</sequence>
<organism evidence="6 7">
    <name type="scientific">Saprolegnia diclina (strain VS20)</name>
    <dbReference type="NCBI Taxonomy" id="1156394"/>
    <lineage>
        <taxon>Eukaryota</taxon>
        <taxon>Sar</taxon>
        <taxon>Stramenopiles</taxon>
        <taxon>Oomycota</taxon>
        <taxon>Saprolegniomycetes</taxon>
        <taxon>Saprolegniales</taxon>
        <taxon>Saprolegniaceae</taxon>
        <taxon>Saprolegnia</taxon>
    </lineage>
</organism>
<keyword evidence="4" id="KW-0906">Nuclear pore complex</keyword>
<dbReference type="RefSeq" id="XP_008615010.1">
    <property type="nucleotide sequence ID" value="XM_008616788.1"/>
</dbReference>
<dbReference type="eggNOG" id="KOG2168">
    <property type="taxonomic scope" value="Eukaryota"/>
</dbReference>
<dbReference type="GO" id="GO:0006606">
    <property type="term" value="P:protein import into nucleus"/>
    <property type="evidence" value="ECO:0007669"/>
    <property type="project" value="TreeGrafter"/>
</dbReference>
<keyword evidence="7" id="KW-1185">Reference proteome</keyword>
<dbReference type="OMA" id="LLMCGQF"/>
<dbReference type="Proteomes" id="UP000030762">
    <property type="component" value="Unassembled WGS sequence"/>
</dbReference>
<dbReference type="PANTHER" id="PTHR11225:SF4">
    <property type="entry name" value="NUCLEAR PORE COMPLEX PROTEIN NUP93"/>
    <property type="match status" value="1"/>
</dbReference>
<dbReference type="InterPro" id="IPR007231">
    <property type="entry name" value="Nucleoporin_int_Nup93/Nic96"/>
</dbReference>
<dbReference type="VEuPathDB" id="FungiDB:SDRG_10779"/>
<keyword evidence="4" id="KW-0653">Protein transport</keyword>
<dbReference type="GO" id="GO:0016973">
    <property type="term" value="P:poly(A)+ mRNA export from nucleus"/>
    <property type="evidence" value="ECO:0007669"/>
    <property type="project" value="TreeGrafter"/>
</dbReference>
<keyword evidence="4" id="KW-0472">Membrane</keyword>
<dbReference type="GO" id="GO:0017056">
    <property type="term" value="F:structural constituent of nuclear pore"/>
    <property type="evidence" value="ECO:0007669"/>
    <property type="project" value="InterPro"/>
</dbReference>
<evidence type="ECO:0000256" key="1">
    <source>
        <dbReference type="ARBA" id="ARBA00004259"/>
    </source>
</evidence>
<dbReference type="Pfam" id="PF04097">
    <property type="entry name" value="Nic96"/>
    <property type="match status" value="1"/>
</dbReference>
<evidence type="ECO:0000256" key="2">
    <source>
        <dbReference type="ARBA" id="ARBA00010186"/>
    </source>
</evidence>
<evidence type="ECO:0000256" key="4">
    <source>
        <dbReference type="RuleBase" id="RU364035"/>
    </source>
</evidence>
<proteinExistence type="inferred from homology"/>